<keyword evidence="5" id="KW-1185">Reference proteome</keyword>
<organism evidence="4 5">
    <name type="scientific">Microbacterium natoriense</name>
    <dbReference type="NCBI Taxonomy" id="284570"/>
    <lineage>
        <taxon>Bacteria</taxon>
        <taxon>Bacillati</taxon>
        <taxon>Actinomycetota</taxon>
        <taxon>Actinomycetes</taxon>
        <taxon>Micrococcales</taxon>
        <taxon>Microbacteriaceae</taxon>
        <taxon>Microbacterium</taxon>
    </lineage>
</organism>
<dbReference type="GO" id="GO:0009294">
    <property type="term" value="P:DNA-mediated transformation"/>
    <property type="evidence" value="ECO:0007669"/>
    <property type="project" value="InterPro"/>
</dbReference>
<dbReference type="EMBL" id="JAUSXV010000001">
    <property type="protein sequence ID" value="MDQ0648162.1"/>
    <property type="molecule type" value="Genomic_DNA"/>
</dbReference>
<gene>
    <name evidence="4" type="ORF">QFZ53_002358</name>
</gene>
<dbReference type="InterPro" id="IPR036388">
    <property type="entry name" value="WH-like_DNA-bd_sf"/>
</dbReference>
<comment type="similarity">
    <text evidence="1">Belongs to the DprA/Smf family.</text>
</comment>
<dbReference type="Pfam" id="PF17782">
    <property type="entry name" value="WHD_DprA"/>
    <property type="match status" value="1"/>
</dbReference>
<dbReference type="Pfam" id="PF02481">
    <property type="entry name" value="DNA_processg_A"/>
    <property type="match status" value="1"/>
</dbReference>
<dbReference type="InterPro" id="IPR057666">
    <property type="entry name" value="DrpA_SLOG"/>
</dbReference>
<evidence type="ECO:0000313" key="5">
    <source>
        <dbReference type="Proteomes" id="UP001244427"/>
    </source>
</evidence>
<dbReference type="PANTHER" id="PTHR43022:SF1">
    <property type="entry name" value="PROTEIN SMF"/>
    <property type="match status" value="1"/>
</dbReference>
<accession>A0AAW8EYT0</accession>
<dbReference type="PANTHER" id="PTHR43022">
    <property type="entry name" value="PROTEIN SMF"/>
    <property type="match status" value="1"/>
</dbReference>
<dbReference type="Proteomes" id="UP001244427">
    <property type="component" value="Unassembled WGS sequence"/>
</dbReference>
<name>A0AAW8EYT0_9MICO</name>
<reference evidence="4 5" key="1">
    <citation type="submission" date="2023-07" db="EMBL/GenBank/DDBJ databases">
        <title>Comparative genomics of wheat-associated soil bacteria to identify genetic determinants of phenazine resistance.</title>
        <authorList>
            <person name="Mouncey N."/>
        </authorList>
    </citation>
    <scope>NUCLEOTIDE SEQUENCE [LARGE SCALE GENOMIC DNA]</scope>
    <source>
        <strain evidence="4 5">W4I9-1</strain>
    </source>
</reference>
<feature type="domain" description="DprA winged helix" evidence="3">
    <location>
        <begin position="123"/>
        <end position="177"/>
    </location>
</feature>
<dbReference type="InterPro" id="IPR041614">
    <property type="entry name" value="DprA_WH"/>
</dbReference>
<evidence type="ECO:0000259" key="2">
    <source>
        <dbReference type="Pfam" id="PF02481"/>
    </source>
</evidence>
<dbReference type="AlphaFoldDB" id="A0AAW8EYT0"/>
<feature type="domain" description="Smf/DprA SLOG" evidence="2">
    <location>
        <begin position="13"/>
        <end position="113"/>
    </location>
</feature>
<dbReference type="Gene3D" id="1.10.10.10">
    <property type="entry name" value="Winged helix-like DNA-binding domain superfamily/Winged helix DNA-binding domain"/>
    <property type="match status" value="1"/>
</dbReference>
<dbReference type="SUPFAM" id="SSF102405">
    <property type="entry name" value="MCP/YpsA-like"/>
    <property type="match status" value="1"/>
</dbReference>
<evidence type="ECO:0000259" key="3">
    <source>
        <dbReference type="Pfam" id="PF17782"/>
    </source>
</evidence>
<comment type="caution">
    <text evidence="4">The sequence shown here is derived from an EMBL/GenBank/DDBJ whole genome shotgun (WGS) entry which is preliminary data.</text>
</comment>
<protein>
    <submittedName>
        <fullName evidence="4">Rossmann fold nucleotide-binding protein DprA/Smf involved in DNA uptake</fullName>
    </submittedName>
</protein>
<evidence type="ECO:0000313" key="4">
    <source>
        <dbReference type="EMBL" id="MDQ0648162.1"/>
    </source>
</evidence>
<dbReference type="Gene3D" id="3.40.50.450">
    <property type="match status" value="1"/>
</dbReference>
<evidence type="ECO:0000256" key="1">
    <source>
        <dbReference type="ARBA" id="ARBA00006525"/>
    </source>
</evidence>
<sequence>MWTAHIRRGIRACSREIAVKGAVVSEVPCGTAPTKWRFLSRNRLIAALGQATVVVEAGWRSGSINTAGHAASLGRPLGAVPGPVTSATSSGCHRLLRDYDARCVTTTAEIRELWETTVGMTQGDAAADPEQVRLRDALSTRTAVPAQELARRSGLSVTRVEALLGLLELEGAVARSGAGWRRSAGAA</sequence>
<dbReference type="InterPro" id="IPR003488">
    <property type="entry name" value="DprA"/>
</dbReference>
<proteinExistence type="inferred from homology"/>